<organism evidence="4 5">
    <name type="scientific">Stereocaulon virgatum</name>
    <dbReference type="NCBI Taxonomy" id="373712"/>
    <lineage>
        <taxon>Eukaryota</taxon>
        <taxon>Fungi</taxon>
        <taxon>Dikarya</taxon>
        <taxon>Ascomycota</taxon>
        <taxon>Pezizomycotina</taxon>
        <taxon>Lecanoromycetes</taxon>
        <taxon>OSLEUM clade</taxon>
        <taxon>Lecanoromycetidae</taxon>
        <taxon>Lecanorales</taxon>
        <taxon>Lecanorineae</taxon>
        <taxon>Stereocaulaceae</taxon>
        <taxon>Stereocaulon</taxon>
    </lineage>
</organism>
<keyword evidence="5" id="KW-1185">Reference proteome</keyword>
<dbReference type="EMBL" id="JBEFKJ010000001">
    <property type="protein sequence ID" value="KAL2048374.1"/>
    <property type="molecule type" value="Genomic_DNA"/>
</dbReference>
<feature type="compositionally biased region" description="Acidic residues" evidence="2">
    <location>
        <begin position="349"/>
        <end position="358"/>
    </location>
</feature>
<keyword evidence="1" id="KW-0696">RNA-directed RNA polymerase</keyword>
<evidence type="ECO:0000313" key="4">
    <source>
        <dbReference type="EMBL" id="KAL2048374.1"/>
    </source>
</evidence>
<reference evidence="4 5" key="1">
    <citation type="submission" date="2024-09" db="EMBL/GenBank/DDBJ databases">
        <title>Rethinking Asexuality: The Enigmatic Case of Functional Sexual Genes in Lepraria (Stereocaulaceae).</title>
        <authorList>
            <person name="Doellman M."/>
            <person name="Sun Y."/>
            <person name="Barcenas-Pena A."/>
            <person name="Lumbsch H.T."/>
            <person name="Grewe F."/>
        </authorList>
    </citation>
    <scope>NUCLEOTIDE SEQUENCE [LARGE SCALE GENOMIC DNA]</scope>
    <source>
        <strain evidence="4 5">Mercado 3170</strain>
    </source>
</reference>
<dbReference type="EC" id="2.7.7.48" evidence="1"/>
<proteinExistence type="inferred from homology"/>
<evidence type="ECO:0000256" key="2">
    <source>
        <dbReference type="SAM" id="MobiDB-lite"/>
    </source>
</evidence>
<comment type="similarity">
    <text evidence="1">Belongs to the RdRP family.</text>
</comment>
<comment type="caution">
    <text evidence="4">The sequence shown here is derived from an EMBL/GenBank/DDBJ whole genome shotgun (WGS) entry which is preliminary data.</text>
</comment>
<evidence type="ECO:0000313" key="5">
    <source>
        <dbReference type="Proteomes" id="UP001590950"/>
    </source>
</evidence>
<dbReference type="Proteomes" id="UP001590950">
    <property type="component" value="Unassembled WGS sequence"/>
</dbReference>
<comment type="catalytic activity">
    <reaction evidence="1">
        <text>RNA(n) + a ribonucleoside 5'-triphosphate = RNA(n+1) + diphosphate</text>
        <dbReference type="Rhea" id="RHEA:21248"/>
        <dbReference type="Rhea" id="RHEA-COMP:14527"/>
        <dbReference type="Rhea" id="RHEA-COMP:17342"/>
        <dbReference type="ChEBI" id="CHEBI:33019"/>
        <dbReference type="ChEBI" id="CHEBI:61557"/>
        <dbReference type="ChEBI" id="CHEBI:140395"/>
        <dbReference type="EC" id="2.7.7.48"/>
    </reaction>
</comment>
<dbReference type="InterPro" id="IPR007855">
    <property type="entry name" value="RDRP"/>
</dbReference>
<sequence>MIKFEGSDAADIEICGSALRTLPMVLNRQMIKILEDLYVPGESFLRLQADAVERLRMTTLSAINAASFFERNFIGKAARLPWLIRKLWSLGFSFTMDDFLRDTLELAVLVQLRELKYRSRIRVEKGVTVYGIMDETGHLKEGEVYCSVVTEEVGRIITGRVVVTRSPALHPGDIQCVRAVDVPDDSPLRALHNVLVFSSHGQRDLPSQLSGGDLDGDLYNVIYDETLYPKRLSEPADYPRQPPQDIGRTVEKSDMTDFFIKFMENDNLGQIATLHQILADQSNLGTCDRQCISLAGMHSTAVDFSKTGIPVDFKQLPRYPKWRPDFQAPGPRVVIEKTIDLLDQNPSSPDDEDPELEEVAGYGPPKHRYYESPKILGRLYRDIDEYQVLGHIKQQSKALGAQANQTNSLANAVWKYISDKTALIQWRHHMEFAKDVKESYEESLVDTMIQYSNHPFRPVSEIEVFAGSILGKSGSQSKRQREFSIGMKEKHERDVAYIKAWITQGEEGNGGAEALERSIACLYVACNTARVRRRVGELKSFVWIAAAVCLREVEKLPGAEVLL</sequence>
<evidence type="ECO:0000256" key="1">
    <source>
        <dbReference type="RuleBase" id="RU363098"/>
    </source>
</evidence>
<feature type="region of interest" description="Disordered" evidence="2">
    <location>
        <begin position="343"/>
        <end position="365"/>
    </location>
</feature>
<keyword evidence="1" id="KW-0548">Nucleotidyltransferase</keyword>
<evidence type="ECO:0000259" key="3">
    <source>
        <dbReference type="Pfam" id="PF05183"/>
    </source>
</evidence>
<feature type="domain" description="RDRP core" evidence="3">
    <location>
        <begin position="1"/>
        <end position="383"/>
    </location>
</feature>
<gene>
    <name evidence="4" type="ORF">N7G274_000285</name>
</gene>
<name>A0ABR4ARP2_9LECA</name>
<protein>
    <recommendedName>
        <fullName evidence="1">RNA-dependent RNA polymerase</fullName>
        <ecNumber evidence="1">2.7.7.48</ecNumber>
    </recommendedName>
</protein>
<keyword evidence="1" id="KW-0808">Transferase</keyword>
<dbReference type="Pfam" id="PF05183">
    <property type="entry name" value="RdRP"/>
    <property type="match status" value="1"/>
</dbReference>
<accession>A0ABR4ARP2</accession>
<dbReference type="PANTHER" id="PTHR23079:SF17">
    <property type="entry name" value="RNA-DEPENDENT RNA POLYMERASE"/>
    <property type="match status" value="1"/>
</dbReference>
<keyword evidence="1" id="KW-0694">RNA-binding</keyword>
<dbReference type="InterPro" id="IPR057596">
    <property type="entry name" value="RDRP_core"/>
</dbReference>
<dbReference type="PANTHER" id="PTHR23079">
    <property type="entry name" value="RNA-DEPENDENT RNA POLYMERASE"/>
    <property type="match status" value="1"/>
</dbReference>